<dbReference type="InterPro" id="IPR006127">
    <property type="entry name" value="ZnuA-like"/>
</dbReference>
<dbReference type="PROSITE" id="PS51257">
    <property type="entry name" value="PROKAR_LIPOPROTEIN"/>
    <property type="match status" value="1"/>
</dbReference>
<dbReference type="EMBL" id="ACFG01000030">
    <property type="protein sequence ID" value="EEH63970.1"/>
    <property type="molecule type" value="Genomic_DNA"/>
</dbReference>
<proteinExistence type="inferred from homology"/>
<dbReference type="InterPro" id="IPR050492">
    <property type="entry name" value="Bact_metal-bind_prot9"/>
</dbReference>
<evidence type="ECO:0000256" key="3">
    <source>
        <dbReference type="ARBA" id="ARBA00022729"/>
    </source>
</evidence>
<dbReference type="PANTHER" id="PTHR42953">
    <property type="entry name" value="HIGH-AFFINITY ZINC UPTAKE SYSTEM PROTEIN ZNUA-RELATED"/>
    <property type="match status" value="1"/>
</dbReference>
<keyword evidence="3 5" id="KW-0732">Signal</keyword>
<evidence type="ECO:0000256" key="5">
    <source>
        <dbReference type="SAM" id="SignalP"/>
    </source>
</evidence>
<comment type="caution">
    <text evidence="6">The sequence shown here is derived from an EMBL/GenBank/DDBJ whole genome shotgun (WGS) entry which is preliminary data.</text>
</comment>
<sequence length="357" mass="38969">MIVIMKNAKLMISALAASALILSACSSSHSEAEHTHEFTVENAKPIENREASQPLNIKTSIYPLQYLVEKIAGDKAMVESLTGPGIDAHSLELSPKTVAELTQADAIIFLDGFQGAVDDAVEQSENPRILDISHIAELADTGAHHHHHDHEGHDHDHADEHKHEESEAGHDHEGHDHEGHDHEHGNLDPHFWLDANRMANAAHEVGHFLSKIDPQNAAEYEANAEALKAELNALGEEMKLGLAKCEINTFVVSHEAFGYLAKQTGLKQVGVSGLDPEATPSPARIEEISHVVKDLGVKTLYVEVNVSPKVLEAAAKDLGITVDVLDPIATQNDPALDYQQMMRKNLQTLQKGQNCQM</sequence>
<dbReference type="AlphaFoldDB" id="C0W0B1"/>
<comment type="similarity">
    <text evidence="1">Belongs to the bacterial solute-binding protein 9 family.</text>
</comment>
<dbReference type="PANTHER" id="PTHR42953:SF3">
    <property type="entry name" value="HIGH-AFFINITY ZINC UPTAKE SYSTEM PROTEIN ZNUA"/>
    <property type="match status" value="1"/>
</dbReference>
<evidence type="ECO:0000313" key="7">
    <source>
        <dbReference type="Proteomes" id="UP000010301"/>
    </source>
</evidence>
<dbReference type="Gene3D" id="3.40.50.1980">
    <property type="entry name" value="Nitrogenase molybdenum iron protein domain"/>
    <property type="match status" value="3"/>
</dbReference>
<dbReference type="HOGENOM" id="CLU_016838_1_0_11"/>
<feature type="compositionally biased region" description="Basic and acidic residues" evidence="4">
    <location>
        <begin position="149"/>
        <end position="187"/>
    </location>
</feature>
<reference evidence="6 7" key="1">
    <citation type="submission" date="2009-01" db="EMBL/GenBank/DDBJ databases">
        <authorList>
            <person name="Qin X."/>
            <person name="Bachman B."/>
            <person name="Battles P."/>
            <person name="Bell A."/>
            <person name="Bess C."/>
            <person name="Bickham C."/>
            <person name="Chaboub L."/>
            <person name="Chen D."/>
            <person name="Coyle M."/>
            <person name="Deiros D.R."/>
            <person name="Dinh H."/>
            <person name="Forbes L."/>
            <person name="Fowler G."/>
            <person name="Francisco L."/>
            <person name="Fu Q."/>
            <person name="Gubbala S."/>
            <person name="Hale W."/>
            <person name="Han Y."/>
            <person name="Hemphill L."/>
            <person name="Highlander S.K."/>
            <person name="Hirani K."/>
            <person name="Hogues M."/>
            <person name="Jackson L."/>
            <person name="Jakkamsetti A."/>
            <person name="Javaid M."/>
            <person name="Jiang H."/>
            <person name="Korchina V."/>
            <person name="Kovar C."/>
            <person name="Lara F."/>
            <person name="Lee S."/>
            <person name="Mata R."/>
            <person name="Mathew T."/>
            <person name="Moen C."/>
            <person name="Morales K."/>
            <person name="Munidasa M."/>
            <person name="Nazareth L."/>
            <person name="Ngo R."/>
            <person name="Nguyen L."/>
            <person name="Okwuonu G."/>
            <person name="Ongeri F."/>
            <person name="Patil S."/>
            <person name="Petrosino J."/>
            <person name="Pham C."/>
            <person name="Pham P."/>
            <person name="Pu L.-L."/>
            <person name="Puazo M."/>
            <person name="Raj R."/>
            <person name="Reid J."/>
            <person name="Rouhana J."/>
            <person name="Saada N."/>
            <person name="Shang Y."/>
            <person name="Simmons D."/>
            <person name="Thornton R."/>
            <person name="Warren J."/>
            <person name="Weissenberger G."/>
            <person name="Zhang J."/>
            <person name="Zhang L."/>
            <person name="Zhou C."/>
            <person name="Zhu D."/>
            <person name="Muzny D."/>
            <person name="Worley K."/>
            <person name="Gibbs R."/>
        </authorList>
    </citation>
    <scope>NUCLEOTIDE SEQUENCE [LARGE SCALE GENOMIC DNA]</scope>
    <source>
        <strain evidence="6 7">DSM 15436</strain>
    </source>
</reference>
<keyword evidence="7" id="KW-1185">Reference proteome</keyword>
<gene>
    <name evidence="6" type="ORF">HMPREF0044_0989</name>
</gene>
<accession>C0W0B1</accession>
<dbReference type="eggNOG" id="COG0803">
    <property type="taxonomic scope" value="Bacteria"/>
</dbReference>
<feature type="region of interest" description="Disordered" evidence="4">
    <location>
        <begin position="142"/>
        <end position="188"/>
    </location>
</feature>
<evidence type="ECO:0000256" key="4">
    <source>
        <dbReference type="SAM" id="MobiDB-lite"/>
    </source>
</evidence>
<organism evidence="6 7">
    <name type="scientific">Gleimia coleocanis DSM 15436</name>
    <dbReference type="NCBI Taxonomy" id="525245"/>
    <lineage>
        <taxon>Bacteria</taxon>
        <taxon>Bacillati</taxon>
        <taxon>Actinomycetota</taxon>
        <taxon>Actinomycetes</taxon>
        <taxon>Actinomycetales</taxon>
        <taxon>Actinomycetaceae</taxon>
        <taxon>Gleimia</taxon>
    </lineage>
</organism>
<dbReference type="GO" id="GO:0030001">
    <property type="term" value="P:metal ion transport"/>
    <property type="evidence" value="ECO:0007669"/>
    <property type="project" value="InterPro"/>
</dbReference>
<evidence type="ECO:0000256" key="2">
    <source>
        <dbReference type="ARBA" id="ARBA00022448"/>
    </source>
</evidence>
<evidence type="ECO:0000313" key="6">
    <source>
        <dbReference type="EMBL" id="EEH63970.1"/>
    </source>
</evidence>
<dbReference type="STRING" id="525245.HMPREF0044_0989"/>
<dbReference type="SUPFAM" id="SSF53807">
    <property type="entry name" value="Helical backbone' metal receptor"/>
    <property type="match status" value="1"/>
</dbReference>
<feature type="signal peptide" evidence="5">
    <location>
        <begin position="1"/>
        <end position="32"/>
    </location>
</feature>
<dbReference type="Proteomes" id="UP000010301">
    <property type="component" value="Unassembled WGS sequence"/>
</dbReference>
<dbReference type="Pfam" id="PF01297">
    <property type="entry name" value="ZnuA"/>
    <property type="match status" value="1"/>
</dbReference>
<evidence type="ECO:0000256" key="1">
    <source>
        <dbReference type="ARBA" id="ARBA00011028"/>
    </source>
</evidence>
<dbReference type="GO" id="GO:0046872">
    <property type="term" value="F:metal ion binding"/>
    <property type="evidence" value="ECO:0007669"/>
    <property type="project" value="InterPro"/>
</dbReference>
<protein>
    <submittedName>
        <fullName evidence="6">ABC transporter, substrate-binding protein</fullName>
    </submittedName>
</protein>
<keyword evidence="2" id="KW-0813">Transport</keyword>
<feature type="chain" id="PRO_5002902387" evidence="5">
    <location>
        <begin position="33"/>
        <end position="357"/>
    </location>
</feature>
<name>C0W0B1_9ACTO</name>